<dbReference type="OrthoDB" id="9815206at2"/>
<sequence length="126" mass="14538">MWKKNSKKPVYEVEKSVPDNEAVPLLKETTSLWADQAIPGADEAVLNNVSQADKVHHEGKIFQPTSFQETKKIVDELLKDRIIVIDFSKLPKRERTRTIDFVTGVTYAHNGHFNKINKQIYQFDLQ</sequence>
<reference evidence="5 6" key="1">
    <citation type="submission" date="2017-11" db="EMBL/GenBank/DDBJ databases">
        <title>Genome sequence of Entomoplasma freundtii BARC 318 (ATCC 51999).</title>
        <authorList>
            <person name="Lo W.-S."/>
            <person name="Gasparich G.E."/>
            <person name="Kuo C.-H."/>
        </authorList>
    </citation>
    <scope>NUCLEOTIDE SEQUENCE [LARGE SCALE GENOMIC DNA]</scope>
    <source>
        <strain evidence="5 6">BARC 318</strain>
    </source>
</reference>
<dbReference type="EMBL" id="CP024962">
    <property type="protein sequence ID" value="ATZ16513.1"/>
    <property type="molecule type" value="Genomic_DNA"/>
</dbReference>
<keyword evidence="1 5" id="KW-0132">Cell division</keyword>
<accession>A0A2K8NV51</accession>
<evidence type="ECO:0000256" key="4">
    <source>
        <dbReference type="ARBA" id="ARBA00044936"/>
    </source>
</evidence>
<dbReference type="PANTHER" id="PTHR35798">
    <property type="entry name" value="CELL DIVISION PROTEIN SEPF"/>
    <property type="match status" value="1"/>
</dbReference>
<evidence type="ECO:0000256" key="3">
    <source>
        <dbReference type="ARBA" id="ARBA00023306"/>
    </source>
</evidence>
<gene>
    <name evidence="5" type="primary">sepF</name>
    <name evidence="5" type="ORF">EFREU_v1c04880</name>
</gene>
<dbReference type="RefSeq" id="WP_100609533.1">
    <property type="nucleotide sequence ID" value="NZ_CP024962.1"/>
</dbReference>
<evidence type="ECO:0000256" key="2">
    <source>
        <dbReference type="ARBA" id="ARBA00023210"/>
    </source>
</evidence>
<keyword evidence="6" id="KW-1185">Reference proteome</keyword>
<evidence type="ECO:0000313" key="6">
    <source>
        <dbReference type="Proteomes" id="UP000232222"/>
    </source>
</evidence>
<dbReference type="KEGG" id="efr:EFREU_v1c04880"/>
<dbReference type="InterPro" id="IPR023052">
    <property type="entry name" value="Cell_div_SepF"/>
</dbReference>
<dbReference type="Proteomes" id="UP000232222">
    <property type="component" value="Chromosome"/>
</dbReference>
<dbReference type="GO" id="GO:0000917">
    <property type="term" value="P:division septum assembly"/>
    <property type="evidence" value="ECO:0007669"/>
    <property type="project" value="UniProtKB-KW"/>
</dbReference>
<keyword evidence="3" id="KW-0131">Cell cycle</keyword>
<proteinExistence type="predicted"/>
<dbReference type="InterPro" id="IPR038594">
    <property type="entry name" value="SepF-like_sf"/>
</dbReference>
<evidence type="ECO:0000256" key="1">
    <source>
        <dbReference type="ARBA" id="ARBA00022618"/>
    </source>
</evidence>
<keyword evidence="2" id="KW-0717">Septation</keyword>
<dbReference type="Pfam" id="PF04472">
    <property type="entry name" value="SepF"/>
    <property type="match status" value="1"/>
</dbReference>
<comment type="function">
    <text evidence="4">Cell division protein that is part of the divisome complex and is recruited early to the Z-ring. Probably stimulates Z-ring formation, perhaps through the cross-linking of FtsZ protofilaments. Its function overlaps with FtsA.</text>
</comment>
<name>A0A2K8NV51_9MOLU</name>
<dbReference type="InterPro" id="IPR007561">
    <property type="entry name" value="Cell_div_SepF/SepF-rel"/>
</dbReference>
<dbReference type="AlphaFoldDB" id="A0A2K8NV51"/>
<evidence type="ECO:0000313" key="5">
    <source>
        <dbReference type="EMBL" id="ATZ16513.1"/>
    </source>
</evidence>
<dbReference type="PANTHER" id="PTHR35798:SF1">
    <property type="entry name" value="CELL DIVISION PROTEIN SEPF"/>
    <property type="match status" value="1"/>
</dbReference>
<protein>
    <submittedName>
        <fullName evidence="5">Cell division protein SepF</fullName>
    </submittedName>
</protein>
<dbReference type="Gene3D" id="3.30.110.150">
    <property type="entry name" value="SepF-like protein"/>
    <property type="match status" value="1"/>
</dbReference>
<organism evidence="5 6">
    <name type="scientific">Entomoplasma freundtii</name>
    <dbReference type="NCBI Taxonomy" id="74700"/>
    <lineage>
        <taxon>Bacteria</taxon>
        <taxon>Bacillati</taxon>
        <taxon>Mycoplasmatota</taxon>
        <taxon>Mollicutes</taxon>
        <taxon>Entomoplasmatales</taxon>
        <taxon>Entomoplasmataceae</taxon>
        <taxon>Entomoplasma</taxon>
    </lineage>
</organism>